<reference evidence="4 5" key="2">
    <citation type="journal article" date="2016" name="Genome Announc.">
        <title>Complete Genome Sequence of Sphingopyxis macrogoltabida Strain 203N (NBRC 111659), a Polyethylene Glycol Degrader.</title>
        <authorList>
            <person name="Ohtsubo Y."/>
            <person name="Nonoyama S."/>
            <person name="Nagata Y."/>
            <person name="Numata M."/>
            <person name="Tsuchikane K."/>
            <person name="Hosoyama A."/>
            <person name="Yamazoe A."/>
            <person name="Tsuda M."/>
            <person name="Fujita N."/>
            <person name="Kawai F."/>
        </authorList>
    </citation>
    <scope>NUCLEOTIDE SEQUENCE [LARGE SCALE GENOMIC DNA]</scope>
    <source>
        <strain evidence="4 5">203N</strain>
    </source>
</reference>
<dbReference type="GO" id="GO:0006508">
    <property type="term" value="P:proteolysis"/>
    <property type="evidence" value="ECO:0007669"/>
    <property type="project" value="InterPro"/>
</dbReference>
<accession>A0AAC9AY21</accession>
<dbReference type="Gene3D" id="3.40.50.1820">
    <property type="entry name" value="alpha/beta hydrolase"/>
    <property type="match status" value="1"/>
</dbReference>
<dbReference type="InterPro" id="IPR029058">
    <property type="entry name" value="AB_hydrolase_fold"/>
</dbReference>
<evidence type="ECO:0000256" key="2">
    <source>
        <dbReference type="SAM" id="SignalP"/>
    </source>
</evidence>
<keyword evidence="5" id="KW-1185">Reference proteome</keyword>
<feature type="domain" description="Peptidase S9 prolyl oligopeptidase catalytic" evidence="3">
    <location>
        <begin position="530"/>
        <end position="690"/>
    </location>
</feature>
<feature type="chain" id="PRO_5042154300" description="Peptidase S9 prolyl oligopeptidase catalytic domain-containing protein" evidence="2">
    <location>
        <begin position="24"/>
        <end position="726"/>
    </location>
</feature>
<proteinExistence type="predicted"/>
<dbReference type="AlphaFoldDB" id="A0AAC9AY21"/>
<dbReference type="RefSeq" id="WP_054731823.1">
    <property type="nucleotide sequence ID" value="NZ_CP009429.1"/>
</dbReference>
<reference evidence="5" key="1">
    <citation type="submission" date="2015-11" db="EMBL/GenBank/DDBJ databases">
        <title>Complete genome sequence of a polyethylene-glycol degrader Sphingopyxis macrogoltabida 203N (NBRC 111659).</title>
        <authorList>
            <person name="Yoshiyuki O."/>
            <person name="Shouta N."/>
            <person name="Nagata Y."/>
            <person name="Numata M."/>
            <person name="Tsuchikane K."/>
            <person name="Hosoyama A."/>
            <person name="Yamazoe A."/>
            <person name="Tsuda M."/>
            <person name="Fujita N."/>
            <person name="Kawai F."/>
        </authorList>
    </citation>
    <scope>NUCLEOTIDE SEQUENCE [LARGE SCALE GENOMIC DNA]</scope>
    <source>
        <strain evidence="5">203N</strain>
    </source>
</reference>
<dbReference type="PANTHER" id="PTHR42776:SF27">
    <property type="entry name" value="DIPEPTIDYL PEPTIDASE FAMILY MEMBER 6"/>
    <property type="match status" value="1"/>
</dbReference>
<sequence>MARHMALASVALVGALLAAPALGTEAKRRWTLDDQLTAPEVRALAISADGKSAAYVVRVADRESDRTVAILRRVDLASGTTSELLRARWIDQLSRVPDTSDWSARIDKGDGVQLYRIGSTGAVSPLVLHPATAIFGDREGAVFPGYGHAPLSTGVRAHSWSPDGRRLFYVTVDAEPKGKAVRYDDDVTAERARRRSPGQATASIYLREPDGRDILLGKRPQSDLTTFFDRNHIRWQKNEVQYDVMEVGADGQQEVVTMAWVFADRKARLLDPKVERVYWLLPGPDGGRLSSQGNGDERELVETLPGGKVRSYGRFPFAVGDGRAVGGFRSLDGKRAIAGTRTIDNPRFGLAVVGNGKVRTIGGEHSLNICDFVPSLDRGACIVQGQTTPPAVVTVDVASGEIWRVAPVSQAHEAIDPLNIEPRTWVNRHGYKATGYIVWPRGYEKGKRYPAILVTHGTDADDRFANRENQWEYPVQLFAERGYVVLLVNDPSSRQNAEIRAAYDAWIDETKDLAPERLQQLIWLNGVASYEDAVKELVDAGVIDPARVGIAGYSRGSQMVNVTMTNSHMFRAASSGDGGYLEPAFYADVSGSYDAVFGGPPTDPAALAHYRRLSPSLRAGEVCGAILQQVAAPYIPSIDFYTALRKAGVPAQLSLYPGEDASSDETHIFHIPSNRVGAMQENIAWFDYWLLGKRDPGSPFADRYPLWDKMGAAAPRCDGPGGEPGG</sequence>
<dbReference type="Proteomes" id="UP000076088">
    <property type="component" value="Chromosome"/>
</dbReference>
<feature type="signal peptide" evidence="2">
    <location>
        <begin position="1"/>
        <end position="23"/>
    </location>
</feature>
<dbReference type="InterPro" id="IPR001375">
    <property type="entry name" value="Peptidase_S9_cat"/>
</dbReference>
<gene>
    <name evidence="4" type="ORF">ATM17_22895</name>
</gene>
<evidence type="ECO:0000259" key="3">
    <source>
        <dbReference type="Pfam" id="PF00326"/>
    </source>
</evidence>
<dbReference type="GO" id="GO:0004252">
    <property type="term" value="F:serine-type endopeptidase activity"/>
    <property type="evidence" value="ECO:0007669"/>
    <property type="project" value="TreeGrafter"/>
</dbReference>
<keyword evidence="1" id="KW-0378">Hydrolase</keyword>
<dbReference type="PANTHER" id="PTHR42776">
    <property type="entry name" value="SERINE PEPTIDASE S9 FAMILY MEMBER"/>
    <property type="match status" value="1"/>
</dbReference>
<dbReference type="SUPFAM" id="SSF53474">
    <property type="entry name" value="alpha/beta-Hydrolases"/>
    <property type="match status" value="1"/>
</dbReference>
<dbReference type="KEGG" id="smaz:LH19_22340"/>
<keyword evidence="2" id="KW-0732">Signal</keyword>
<dbReference type="EMBL" id="CP013344">
    <property type="protein sequence ID" value="AMU91864.1"/>
    <property type="molecule type" value="Genomic_DNA"/>
</dbReference>
<organism evidence="4 5">
    <name type="scientific">Sphingopyxis macrogoltabida</name>
    <name type="common">Sphingomonas macrogoltabidus</name>
    <dbReference type="NCBI Taxonomy" id="33050"/>
    <lineage>
        <taxon>Bacteria</taxon>
        <taxon>Pseudomonadati</taxon>
        <taxon>Pseudomonadota</taxon>
        <taxon>Alphaproteobacteria</taxon>
        <taxon>Sphingomonadales</taxon>
        <taxon>Sphingomonadaceae</taxon>
        <taxon>Sphingopyxis</taxon>
    </lineage>
</organism>
<evidence type="ECO:0000313" key="4">
    <source>
        <dbReference type="EMBL" id="AMU91864.1"/>
    </source>
</evidence>
<dbReference type="Pfam" id="PF00326">
    <property type="entry name" value="Peptidase_S9"/>
    <property type="match status" value="1"/>
</dbReference>
<protein>
    <recommendedName>
        <fullName evidence="3">Peptidase S9 prolyl oligopeptidase catalytic domain-containing protein</fullName>
    </recommendedName>
</protein>
<evidence type="ECO:0000313" key="5">
    <source>
        <dbReference type="Proteomes" id="UP000076088"/>
    </source>
</evidence>
<name>A0AAC9AY21_SPHMC</name>
<dbReference type="SUPFAM" id="SSF82171">
    <property type="entry name" value="DPP6 N-terminal domain-like"/>
    <property type="match status" value="1"/>
</dbReference>
<evidence type="ECO:0000256" key="1">
    <source>
        <dbReference type="ARBA" id="ARBA00022801"/>
    </source>
</evidence>